<feature type="domain" description="LysM" evidence="3">
    <location>
        <begin position="1186"/>
        <end position="1231"/>
    </location>
</feature>
<dbReference type="PANTHER" id="PTHR33928:SF2">
    <property type="entry name" value="PECTATE LYASE SUPERFAMILY PROTEIN DOMAIN-CONTAINING PROTEIN-RELATED"/>
    <property type="match status" value="1"/>
</dbReference>
<dbReference type="PANTHER" id="PTHR33928">
    <property type="entry name" value="POLYGALACTURONASE QRT3"/>
    <property type="match status" value="1"/>
</dbReference>
<dbReference type="PROSITE" id="PS51782">
    <property type="entry name" value="LYSM"/>
    <property type="match status" value="1"/>
</dbReference>
<sequence>MAGVIFVLRWLLLICQITGIWAIHAHHSHEHLHQHFNRQNVASVSVTVSSSSAAASSSSQFGNSDAATKVSEALRALAVVNKLRVDNVKFNRYSMANAKDVTGERINAPPLDYSRGAVTRLSALQNASESELSKEKRQESTNTNDSFAYTIPKDLADAARALAESVRPTASTGEEEALAAKVHAKYRSKTNDTNRPPQRLQHPNGLFGYVADEQTVLQSSDLQSENSTLVKRAASGSDYWLANLQQNAASPFAPSGYKVWRNVKDYGAKGDGVTDDTAAINKAISSGNRCGANCGSSTIFPAILFFPPGTYLVSSPIIQYYNTQFLGDPTNYPTILAAASFVGLGVITSDVYVGDQEQWYLNTNNFLRNVRNFKMDITRTDPGAYVCAIHWQVAQGTTLENIEFYMSQATGNTQQGIYMENGSGGFMSNLTFVGGNFGAYLGNQQFTTSQLVFVNCKTAVQVHWDWAWTMQDVVIESCGSGIVVTGGAGGLESTGQAVGSYILVDAIIANTPTGIRTSLYADNSTAVLLQNVGFFNVKDAIVADTRTEPLLAGGNEVLVPSWGFGLYHDDTGLHFAQQEQLQVLNRKSILTSDKSYVKGTANFFARRRPQYLDLGGGQVFDVKAYGAKGDGVTDDTAALNSVLSAAANMSSIVHFPYGVYVIKDTLHVPLGSRIIGQVWPQIMATGSKFEDAENPHVAVQVGKEGDTGILEIQNMMFTVSGPTAGAVLMEWNVHESTQGSAGLWDCHFRVGGAIGSKLQSDKCSKKASSLNKDCIAASLLLHVTKSASAYIENLWAWVADHDLDKVTQDQVDIYVARGILVESQGPTWMYGTASEHSVFYQYQFSGAKNLVMGMIQTESPYFQPTPPMPKPFELGKFPNDPDSNECKTCTSSWAVRMINSESIYMLGAGIYSWFNSYSQDCLETNNCQEKAFYVEQSSDIWIVNLVTKAIVQSISPLGETAIFAKDARNGYLSSLLGWFRKAKDIVGQRKFTGFYFYDKTYQQEFLSQLSPICQTAITRLIDCDDEVYMFQKPRWRQGFDNDTLSDLVCSSSCGQSIETWFHQVTTNCGSNEETGAPFNMKGGATWAGWNETCAKDATSGKYCGDVINGFNPDLDSMPTAELCSSCHVGRYRMMQSTPYSAYDINFQSQLKYINSKCNLNIPTDIPDPLQPTIDPYKPADSCVSGIKYTTVAGDTCDSIATKYKVSSAALFIGHDNLFECKDIQVGTKLCMPIQCETVYTIKGEDSCTSIEKAQGVGYKDGTTLRKYNPWINYDCSNLHIVSDVAYGHVICLTPQSGASNATAPPYDPTSPGSADGYVIPQIEPPKNSTVAEGTTTRCGKWHVVTNEALQETCTTICIQSKIPWGLFLDVNPSLGPDKCSDQLVAGNAYCVGPTYSWDEFFDDADTD</sequence>
<dbReference type="GO" id="GO:0016829">
    <property type="term" value="F:lyase activity"/>
    <property type="evidence" value="ECO:0007669"/>
    <property type="project" value="UniProtKB-KW"/>
</dbReference>
<gene>
    <name evidence="4" type="ORF">PROQFM164_S03g001529</name>
</gene>
<dbReference type="InterPro" id="IPR011050">
    <property type="entry name" value="Pectin_lyase_fold/virulence"/>
</dbReference>
<dbReference type="FunFam" id="2.160.20.10:FF:000049">
    <property type="entry name" value="Putative exo-beta-1,3-glucanase"/>
    <property type="match status" value="1"/>
</dbReference>
<dbReference type="GO" id="GO:0004650">
    <property type="term" value="F:polygalacturonase activity"/>
    <property type="evidence" value="ECO:0007669"/>
    <property type="project" value="InterPro"/>
</dbReference>
<evidence type="ECO:0000313" key="4">
    <source>
        <dbReference type="EMBL" id="CDM34802.1"/>
    </source>
</evidence>
<keyword evidence="4" id="KW-0456">Lyase</keyword>
<dbReference type="SMART" id="SM00257">
    <property type="entry name" value="LysM"/>
    <property type="match status" value="3"/>
</dbReference>
<dbReference type="SUPFAM" id="SSF51126">
    <property type="entry name" value="Pectin lyase-like"/>
    <property type="match status" value="2"/>
</dbReference>
<feature type="region of interest" description="Disordered" evidence="1">
    <location>
        <begin position="126"/>
        <end position="148"/>
    </location>
</feature>
<dbReference type="CDD" id="cd00118">
    <property type="entry name" value="LysM"/>
    <property type="match status" value="1"/>
</dbReference>
<dbReference type="Pfam" id="PF12708">
    <property type="entry name" value="Pect-lyase_RHGA_epim"/>
    <property type="match status" value="2"/>
</dbReference>
<evidence type="ECO:0000256" key="1">
    <source>
        <dbReference type="SAM" id="MobiDB-lite"/>
    </source>
</evidence>
<reference evidence="4" key="1">
    <citation type="journal article" date="2014" name="Nat. Commun.">
        <title>Multiple recent horizontal transfers of a large genomic region in cheese making fungi.</title>
        <authorList>
            <person name="Cheeseman K."/>
            <person name="Ropars J."/>
            <person name="Renault P."/>
            <person name="Dupont J."/>
            <person name="Gouzy J."/>
            <person name="Branca A."/>
            <person name="Abraham A.L."/>
            <person name="Ceppi M."/>
            <person name="Conseiller E."/>
            <person name="Debuchy R."/>
            <person name="Malagnac F."/>
            <person name="Goarin A."/>
            <person name="Silar P."/>
            <person name="Lacoste S."/>
            <person name="Sallet E."/>
            <person name="Bensimon A."/>
            <person name="Giraud T."/>
            <person name="Brygoo Y."/>
        </authorList>
    </citation>
    <scope>NUCLEOTIDE SEQUENCE [LARGE SCALE GENOMIC DNA]</scope>
    <source>
        <strain evidence="4">FM164</strain>
    </source>
</reference>
<dbReference type="Pfam" id="PF01476">
    <property type="entry name" value="LysM"/>
    <property type="match status" value="1"/>
</dbReference>
<dbReference type="InterPro" id="IPR012334">
    <property type="entry name" value="Pectin_lyas_fold"/>
</dbReference>
<keyword evidence="2" id="KW-0732">Signal</keyword>
<name>W6QZ44_PENRF</name>
<dbReference type="Gene3D" id="3.10.350.10">
    <property type="entry name" value="LysM domain"/>
    <property type="match status" value="2"/>
</dbReference>
<proteinExistence type="predicted"/>
<organism evidence="4 5">
    <name type="scientific">Penicillium roqueforti (strain FM164)</name>
    <dbReference type="NCBI Taxonomy" id="1365484"/>
    <lineage>
        <taxon>Eukaryota</taxon>
        <taxon>Fungi</taxon>
        <taxon>Dikarya</taxon>
        <taxon>Ascomycota</taxon>
        <taxon>Pezizomycotina</taxon>
        <taxon>Eurotiomycetes</taxon>
        <taxon>Eurotiomycetidae</taxon>
        <taxon>Eurotiales</taxon>
        <taxon>Aspergillaceae</taxon>
        <taxon>Penicillium</taxon>
    </lineage>
</organism>
<evidence type="ECO:0000313" key="5">
    <source>
        <dbReference type="Proteomes" id="UP000030686"/>
    </source>
</evidence>
<dbReference type="EMBL" id="HG792017">
    <property type="protein sequence ID" value="CDM34802.1"/>
    <property type="molecule type" value="Genomic_DNA"/>
</dbReference>
<protein>
    <submittedName>
        <fullName evidence="4">Pectin lyase fold/virulence factor</fullName>
    </submittedName>
</protein>
<dbReference type="InterPro" id="IPR039279">
    <property type="entry name" value="QRT3-like"/>
</dbReference>
<dbReference type="InterPro" id="IPR018392">
    <property type="entry name" value="LysM"/>
</dbReference>
<dbReference type="CDD" id="cd23668">
    <property type="entry name" value="GH55_beta13glucanase-like"/>
    <property type="match status" value="1"/>
</dbReference>
<evidence type="ECO:0000256" key="2">
    <source>
        <dbReference type="SAM" id="SignalP"/>
    </source>
</evidence>
<dbReference type="OMA" id="NIEFYMS"/>
<dbReference type="InterPro" id="IPR024535">
    <property type="entry name" value="RHGA/B-epi-like_pectate_lyase"/>
</dbReference>
<dbReference type="InterPro" id="IPR036779">
    <property type="entry name" value="LysM_dom_sf"/>
</dbReference>
<evidence type="ECO:0000259" key="3">
    <source>
        <dbReference type="PROSITE" id="PS51782"/>
    </source>
</evidence>
<feature type="signal peptide" evidence="2">
    <location>
        <begin position="1"/>
        <end position="22"/>
    </location>
</feature>
<dbReference type="Proteomes" id="UP000030686">
    <property type="component" value="Unassembled WGS sequence"/>
</dbReference>
<accession>W6QZ44</accession>
<keyword evidence="5" id="KW-1185">Reference proteome</keyword>
<dbReference type="OrthoDB" id="1046782at2759"/>
<dbReference type="STRING" id="1365484.W6QZ44"/>
<dbReference type="Gene3D" id="2.160.20.10">
    <property type="entry name" value="Single-stranded right-handed beta-helix, Pectin lyase-like"/>
    <property type="match status" value="2"/>
</dbReference>
<feature type="chain" id="PRO_5004880247" evidence="2">
    <location>
        <begin position="23"/>
        <end position="1407"/>
    </location>
</feature>